<comment type="caution">
    <text evidence="3">The sequence shown here is derived from an EMBL/GenBank/DDBJ whole genome shotgun (WGS) entry which is preliminary data.</text>
</comment>
<keyword evidence="2" id="KW-0812">Transmembrane</keyword>
<sequence>MSSPTNTRDAAEDLTPDATAAPESTEAADAAAATATEHEGAAPIATVRPLALLRSLIPDIGLPLAGFYVPHLSGAGDRTALLTATALAALRVAWGMLRERTLNVFATVMLVAFGVGTVLTLVSGDTEFLLLKNSFTTGAIGLVFLATVPWGRPLTLAAAESFNPARAAEFQEQYRSNPRVRRGHRVCSGVWGSGLLLEAALRIPMVYTLPAAAVVALSEALMIAALAGLSTWNVFYVRRARRRPRASTATTEGPAES</sequence>
<dbReference type="RefSeq" id="WP_241058184.1">
    <property type="nucleotide sequence ID" value="NZ_JAKWJU010000002.1"/>
</dbReference>
<accession>A0ABS9SV33</accession>
<proteinExistence type="predicted"/>
<name>A0ABS9SV33_9ACTN</name>
<feature type="transmembrane region" description="Helical" evidence="2">
    <location>
        <begin position="186"/>
        <end position="205"/>
    </location>
</feature>
<evidence type="ECO:0000313" key="3">
    <source>
        <dbReference type="EMBL" id="MCH6160139.1"/>
    </source>
</evidence>
<feature type="transmembrane region" description="Helical" evidence="2">
    <location>
        <begin position="128"/>
        <end position="148"/>
    </location>
</feature>
<evidence type="ECO:0008006" key="5">
    <source>
        <dbReference type="Google" id="ProtNLM"/>
    </source>
</evidence>
<reference evidence="3" key="2">
    <citation type="journal article" date="2023" name="Int. J. Syst. Evol. Microbiol.">
        <title>Streptomyces marispadix sp. nov., isolated from marine beach sediment of the Northern Coast of Portugal.</title>
        <authorList>
            <person name="dos Santos J.D.N."/>
            <person name="Vitorino I.R."/>
            <person name="Kallscheuer N."/>
            <person name="Srivastava A."/>
            <person name="Krautwurst S."/>
            <person name="Marz M."/>
            <person name="Jogler C."/>
            <person name="Lobo Da Cunha A."/>
            <person name="Catita J."/>
            <person name="Goncalves H."/>
            <person name="Gonzalez I."/>
            <person name="Reyes F."/>
            <person name="Lage O.M."/>
        </authorList>
    </citation>
    <scope>NUCLEOTIDE SEQUENCE</scope>
    <source>
        <strain evidence="3">M600PL45_2</strain>
    </source>
</reference>
<dbReference type="NCBIfam" id="NF041646">
    <property type="entry name" value="VC0807_fam"/>
    <property type="match status" value="1"/>
</dbReference>
<organism evidence="3 4">
    <name type="scientific">Streptomyces marispadix</name>
    <dbReference type="NCBI Taxonomy" id="2922868"/>
    <lineage>
        <taxon>Bacteria</taxon>
        <taxon>Bacillati</taxon>
        <taxon>Actinomycetota</taxon>
        <taxon>Actinomycetes</taxon>
        <taxon>Kitasatosporales</taxon>
        <taxon>Streptomycetaceae</taxon>
        <taxon>Streptomyces</taxon>
    </lineage>
</organism>
<protein>
    <recommendedName>
        <fullName evidence="5">DUF3159 domain-containing protein</fullName>
    </recommendedName>
</protein>
<keyword evidence="2" id="KW-1133">Transmembrane helix</keyword>
<feature type="region of interest" description="Disordered" evidence="1">
    <location>
        <begin position="1"/>
        <end position="27"/>
    </location>
</feature>
<evidence type="ECO:0000313" key="4">
    <source>
        <dbReference type="Proteomes" id="UP001166784"/>
    </source>
</evidence>
<evidence type="ECO:0000256" key="2">
    <source>
        <dbReference type="SAM" id="Phobius"/>
    </source>
</evidence>
<reference evidence="3" key="1">
    <citation type="submission" date="2022-03" db="EMBL/GenBank/DDBJ databases">
        <authorList>
            <person name="Santos J.D.N."/>
            <person name="Kallscheuer N."/>
            <person name="Jogler C."/>
            <person name="Lage O.M."/>
        </authorList>
    </citation>
    <scope>NUCLEOTIDE SEQUENCE</scope>
    <source>
        <strain evidence="3">M600PL45_2</strain>
    </source>
</reference>
<feature type="transmembrane region" description="Helical" evidence="2">
    <location>
        <begin position="104"/>
        <end position="122"/>
    </location>
</feature>
<feature type="transmembrane region" description="Helical" evidence="2">
    <location>
        <begin position="211"/>
        <end position="235"/>
    </location>
</feature>
<gene>
    <name evidence="3" type="ORF">MMA15_06805</name>
</gene>
<evidence type="ECO:0000256" key="1">
    <source>
        <dbReference type="SAM" id="MobiDB-lite"/>
    </source>
</evidence>
<dbReference type="Proteomes" id="UP001166784">
    <property type="component" value="Unassembled WGS sequence"/>
</dbReference>
<dbReference type="EMBL" id="JAKWJU010000002">
    <property type="protein sequence ID" value="MCH6160139.1"/>
    <property type="molecule type" value="Genomic_DNA"/>
</dbReference>
<keyword evidence="4" id="KW-1185">Reference proteome</keyword>
<feature type="compositionally biased region" description="Low complexity" evidence="1">
    <location>
        <begin position="18"/>
        <end position="27"/>
    </location>
</feature>
<keyword evidence="2" id="KW-0472">Membrane</keyword>